<evidence type="ECO:0000313" key="2">
    <source>
        <dbReference type="Proteomes" id="UP000011713"/>
    </source>
</evidence>
<dbReference type="InParanoid" id="M4BLS8"/>
<evidence type="ECO:0000313" key="1">
    <source>
        <dbReference type="EnsemblProtists" id="HpaP807363"/>
    </source>
</evidence>
<dbReference type="AlphaFoldDB" id="M4BLS8"/>
<protein>
    <submittedName>
        <fullName evidence="1">Uncharacterized protein</fullName>
    </submittedName>
</protein>
<dbReference type="HOGENOM" id="CLU_2799440_0_0_1"/>
<organism evidence="1 2">
    <name type="scientific">Hyaloperonospora arabidopsidis (strain Emoy2)</name>
    <name type="common">Downy mildew agent</name>
    <name type="synonym">Peronospora arabidopsidis</name>
    <dbReference type="NCBI Taxonomy" id="559515"/>
    <lineage>
        <taxon>Eukaryota</taxon>
        <taxon>Sar</taxon>
        <taxon>Stramenopiles</taxon>
        <taxon>Oomycota</taxon>
        <taxon>Peronosporomycetes</taxon>
        <taxon>Peronosporales</taxon>
        <taxon>Peronosporaceae</taxon>
        <taxon>Hyaloperonospora</taxon>
    </lineage>
</organism>
<reference evidence="1" key="2">
    <citation type="submission" date="2015-06" db="UniProtKB">
        <authorList>
            <consortium name="EnsemblProtists"/>
        </authorList>
    </citation>
    <scope>IDENTIFICATION</scope>
    <source>
        <strain evidence="1">Emoy2</strain>
    </source>
</reference>
<keyword evidence="2" id="KW-1185">Reference proteome</keyword>
<dbReference type="EnsemblProtists" id="HpaT807363">
    <property type="protein sequence ID" value="HpaP807363"/>
    <property type="gene ID" value="HpaG807363"/>
</dbReference>
<dbReference type="Proteomes" id="UP000011713">
    <property type="component" value="Unassembled WGS sequence"/>
</dbReference>
<dbReference type="EMBL" id="JH598398">
    <property type="status" value="NOT_ANNOTATED_CDS"/>
    <property type="molecule type" value="Genomic_DNA"/>
</dbReference>
<reference evidence="2" key="1">
    <citation type="journal article" date="2010" name="Science">
        <title>Signatures of adaptation to obligate biotrophy in the Hyaloperonospora arabidopsidis genome.</title>
        <authorList>
            <person name="Baxter L."/>
            <person name="Tripathy S."/>
            <person name="Ishaque N."/>
            <person name="Boot N."/>
            <person name="Cabral A."/>
            <person name="Kemen E."/>
            <person name="Thines M."/>
            <person name="Ah-Fong A."/>
            <person name="Anderson R."/>
            <person name="Badejoko W."/>
            <person name="Bittner-Eddy P."/>
            <person name="Boore J.L."/>
            <person name="Chibucos M.C."/>
            <person name="Coates M."/>
            <person name="Dehal P."/>
            <person name="Delehaunty K."/>
            <person name="Dong S."/>
            <person name="Downton P."/>
            <person name="Dumas B."/>
            <person name="Fabro G."/>
            <person name="Fronick C."/>
            <person name="Fuerstenberg S.I."/>
            <person name="Fulton L."/>
            <person name="Gaulin E."/>
            <person name="Govers F."/>
            <person name="Hughes L."/>
            <person name="Humphray S."/>
            <person name="Jiang R.H."/>
            <person name="Judelson H."/>
            <person name="Kamoun S."/>
            <person name="Kyung K."/>
            <person name="Meijer H."/>
            <person name="Minx P."/>
            <person name="Morris P."/>
            <person name="Nelson J."/>
            <person name="Phuntumart V."/>
            <person name="Qutob D."/>
            <person name="Rehmany A."/>
            <person name="Rougon-Cardoso A."/>
            <person name="Ryden P."/>
            <person name="Torto-Alalibo T."/>
            <person name="Studholme D."/>
            <person name="Wang Y."/>
            <person name="Win J."/>
            <person name="Wood J."/>
            <person name="Clifton S.W."/>
            <person name="Rogers J."/>
            <person name="Van den Ackerveken G."/>
            <person name="Jones J.D."/>
            <person name="McDowell J.M."/>
            <person name="Beynon J."/>
            <person name="Tyler B.M."/>
        </authorList>
    </citation>
    <scope>NUCLEOTIDE SEQUENCE [LARGE SCALE GENOMIC DNA]</scope>
    <source>
        <strain evidence="2">Emoy2</strain>
    </source>
</reference>
<sequence>MPRTAERLGKCARSFWTRAGRSVVVRLWRQKQAGNSTENDLCARPSQGKPMTLANMIRVDGIHIRFGD</sequence>
<accession>M4BLS8</accession>
<proteinExistence type="predicted"/>
<dbReference type="VEuPathDB" id="FungiDB:HpaG807363"/>
<name>M4BLS8_HYAAE</name>